<evidence type="ECO:0000256" key="1">
    <source>
        <dbReference type="SAM" id="Phobius"/>
    </source>
</evidence>
<organism evidence="3 4">
    <name type="scientific">Pterulicium gracile</name>
    <dbReference type="NCBI Taxonomy" id="1884261"/>
    <lineage>
        <taxon>Eukaryota</taxon>
        <taxon>Fungi</taxon>
        <taxon>Dikarya</taxon>
        <taxon>Basidiomycota</taxon>
        <taxon>Agaricomycotina</taxon>
        <taxon>Agaricomycetes</taxon>
        <taxon>Agaricomycetidae</taxon>
        <taxon>Agaricales</taxon>
        <taxon>Pleurotineae</taxon>
        <taxon>Pterulaceae</taxon>
        <taxon>Pterulicium</taxon>
    </lineage>
</organism>
<sequence length="167" mass="18517">MIKPPMTTTAFYKIAPSEFITFQWTLSDVLASPTSLTIRATGDNNNIYTIGDNDGTIAGDATELVWNPYEWNQANPTLKLTPGEYRLNIWDDRGPDTPRRPGYMQANNALKFALYTPVPYTALADGWTCMNCNAGTRLSTHPLSIALISTLLIVLLSSFTLLRGARR</sequence>
<dbReference type="PANTHER" id="PTHR42028:SF1">
    <property type="entry name" value="YALI0E30657P"/>
    <property type="match status" value="1"/>
</dbReference>
<evidence type="ECO:0000259" key="2">
    <source>
        <dbReference type="Pfam" id="PF23585"/>
    </source>
</evidence>
<keyword evidence="1" id="KW-0812">Transmembrane</keyword>
<feature type="domain" description="DUF7137" evidence="2">
    <location>
        <begin position="1"/>
        <end position="130"/>
    </location>
</feature>
<protein>
    <recommendedName>
        <fullName evidence="2">DUF7137 domain-containing protein</fullName>
    </recommendedName>
</protein>
<evidence type="ECO:0000313" key="4">
    <source>
        <dbReference type="Proteomes" id="UP000305067"/>
    </source>
</evidence>
<dbReference type="Pfam" id="PF23585">
    <property type="entry name" value="DUF7137"/>
    <property type="match status" value="1"/>
</dbReference>
<feature type="transmembrane region" description="Helical" evidence="1">
    <location>
        <begin position="143"/>
        <end position="162"/>
    </location>
</feature>
<keyword evidence="1" id="KW-0472">Membrane</keyword>
<keyword evidence="1" id="KW-1133">Transmembrane helix</keyword>
<gene>
    <name evidence="3" type="ORF">BDV98DRAFT_531318</name>
</gene>
<name>A0A5C3QDU3_9AGAR</name>
<dbReference type="AlphaFoldDB" id="A0A5C3QDU3"/>
<dbReference type="InterPro" id="IPR055561">
    <property type="entry name" value="DUF7137"/>
</dbReference>
<dbReference type="EMBL" id="ML178829">
    <property type="protein sequence ID" value="TFL00226.1"/>
    <property type="molecule type" value="Genomic_DNA"/>
</dbReference>
<keyword evidence="4" id="KW-1185">Reference proteome</keyword>
<evidence type="ECO:0000313" key="3">
    <source>
        <dbReference type="EMBL" id="TFL00226.1"/>
    </source>
</evidence>
<proteinExistence type="predicted"/>
<dbReference type="STRING" id="1884261.A0A5C3QDU3"/>
<dbReference type="PANTHER" id="PTHR42028">
    <property type="entry name" value="CHROMOSOME 1, WHOLE GENOME SHOTGUN SEQUENCE"/>
    <property type="match status" value="1"/>
</dbReference>
<dbReference type="OrthoDB" id="2435509at2759"/>
<reference evidence="3 4" key="1">
    <citation type="journal article" date="2019" name="Nat. Ecol. Evol.">
        <title>Megaphylogeny resolves global patterns of mushroom evolution.</title>
        <authorList>
            <person name="Varga T."/>
            <person name="Krizsan K."/>
            <person name="Foldi C."/>
            <person name="Dima B."/>
            <person name="Sanchez-Garcia M."/>
            <person name="Sanchez-Ramirez S."/>
            <person name="Szollosi G.J."/>
            <person name="Szarkandi J.G."/>
            <person name="Papp V."/>
            <person name="Albert L."/>
            <person name="Andreopoulos W."/>
            <person name="Angelini C."/>
            <person name="Antonin V."/>
            <person name="Barry K.W."/>
            <person name="Bougher N.L."/>
            <person name="Buchanan P."/>
            <person name="Buyck B."/>
            <person name="Bense V."/>
            <person name="Catcheside P."/>
            <person name="Chovatia M."/>
            <person name="Cooper J."/>
            <person name="Damon W."/>
            <person name="Desjardin D."/>
            <person name="Finy P."/>
            <person name="Geml J."/>
            <person name="Haridas S."/>
            <person name="Hughes K."/>
            <person name="Justo A."/>
            <person name="Karasinski D."/>
            <person name="Kautmanova I."/>
            <person name="Kiss B."/>
            <person name="Kocsube S."/>
            <person name="Kotiranta H."/>
            <person name="LaButti K.M."/>
            <person name="Lechner B.E."/>
            <person name="Liimatainen K."/>
            <person name="Lipzen A."/>
            <person name="Lukacs Z."/>
            <person name="Mihaltcheva S."/>
            <person name="Morgado L.N."/>
            <person name="Niskanen T."/>
            <person name="Noordeloos M.E."/>
            <person name="Ohm R.A."/>
            <person name="Ortiz-Santana B."/>
            <person name="Ovrebo C."/>
            <person name="Racz N."/>
            <person name="Riley R."/>
            <person name="Savchenko A."/>
            <person name="Shiryaev A."/>
            <person name="Soop K."/>
            <person name="Spirin V."/>
            <person name="Szebenyi C."/>
            <person name="Tomsovsky M."/>
            <person name="Tulloss R.E."/>
            <person name="Uehling J."/>
            <person name="Grigoriev I.V."/>
            <person name="Vagvolgyi C."/>
            <person name="Papp T."/>
            <person name="Martin F.M."/>
            <person name="Miettinen O."/>
            <person name="Hibbett D.S."/>
            <person name="Nagy L.G."/>
        </authorList>
    </citation>
    <scope>NUCLEOTIDE SEQUENCE [LARGE SCALE GENOMIC DNA]</scope>
    <source>
        <strain evidence="3 4">CBS 309.79</strain>
    </source>
</reference>
<accession>A0A5C3QDU3</accession>
<dbReference type="Proteomes" id="UP000305067">
    <property type="component" value="Unassembled WGS sequence"/>
</dbReference>